<proteinExistence type="predicted"/>
<comment type="caution">
    <text evidence="2">The sequence shown here is derived from an EMBL/GenBank/DDBJ whole genome shotgun (WGS) entry which is preliminary data.</text>
</comment>
<gene>
    <name evidence="2" type="ORF">EQG66_07895</name>
</gene>
<organism evidence="2 3">
    <name type="scientific">Sphingobium fluviale</name>
    <dbReference type="NCBI Taxonomy" id="2506423"/>
    <lineage>
        <taxon>Bacteria</taxon>
        <taxon>Pseudomonadati</taxon>
        <taxon>Pseudomonadota</taxon>
        <taxon>Alphaproteobacteria</taxon>
        <taxon>Sphingomonadales</taxon>
        <taxon>Sphingomonadaceae</taxon>
        <taxon>Sphingobium</taxon>
    </lineage>
</organism>
<reference evidence="3" key="1">
    <citation type="submission" date="2019-01" db="EMBL/GenBank/DDBJ databases">
        <title>Cytophagaceae bacterium strain CAR-16.</title>
        <authorList>
            <person name="Chen W.-M."/>
        </authorList>
    </citation>
    <scope>NUCLEOTIDE SEQUENCE [LARGE SCALE GENOMIC DNA]</scope>
    <source>
        <strain evidence="3">CHR27</strain>
    </source>
</reference>
<dbReference type="AlphaFoldDB" id="A0A4Q1KHK1"/>
<accession>A0A4Q1KHK1</accession>
<dbReference type="EMBL" id="SBKP01000006">
    <property type="protein sequence ID" value="RXR28992.1"/>
    <property type="molecule type" value="Genomic_DNA"/>
</dbReference>
<feature type="transmembrane region" description="Helical" evidence="1">
    <location>
        <begin position="55"/>
        <end position="74"/>
    </location>
</feature>
<evidence type="ECO:0000313" key="3">
    <source>
        <dbReference type="Proteomes" id="UP000290958"/>
    </source>
</evidence>
<keyword evidence="1" id="KW-0812">Transmembrane</keyword>
<keyword evidence="3" id="KW-1185">Reference proteome</keyword>
<name>A0A4Q1KHK1_9SPHN</name>
<sequence>MTDGAELKVLLGDWRAAKSRGRYLATLALRNLCSAVSCTVGLLMLWIALHGAGWLNAPVGLLLILTACFAERVIGMEQK</sequence>
<keyword evidence="1" id="KW-0472">Membrane</keyword>
<protein>
    <submittedName>
        <fullName evidence="2">Uncharacterized protein</fullName>
    </submittedName>
</protein>
<dbReference type="RefSeq" id="WP_129404056.1">
    <property type="nucleotide sequence ID" value="NZ_SBKP01000006.1"/>
</dbReference>
<dbReference type="Proteomes" id="UP000290958">
    <property type="component" value="Unassembled WGS sequence"/>
</dbReference>
<feature type="transmembrane region" description="Helical" evidence="1">
    <location>
        <begin position="27"/>
        <end position="49"/>
    </location>
</feature>
<evidence type="ECO:0000313" key="2">
    <source>
        <dbReference type="EMBL" id="RXR28992.1"/>
    </source>
</evidence>
<evidence type="ECO:0000256" key="1">
    <source>
        <dbReference type="SAM" id="Phobius"/>
    </source>
</evidence>
<keyword evidence="1" id="KW-1133">Transmembrane helix</keyword>